<reference evidence="3 4" key="1">
    <citation type="journal article" date="2011" name="Stand. Genomic Sci.">
        <title>Non-contiguous finished genome sequence and contextual data of the filamentous soil bacterium Ktedonobacter racemifer type strain (SOSP1-21).</title>
        <authorList>
            <person name="Chang Y.J."/>
            <person name="Land M."/>
            <person name="Hauser L."/>
            <person name="Chertkov O."/>
            <person name="Del Rio T.G."/>
            <person name="Nolan M."/>
            <person name="Copeland A."/>
            <person name="Tice H."/>
            <person name="Cheng J.F."/>
            <person name="Lucas S."/>
            <person name="Han C."/>
            <person name="Goodwin L."/>
            <person name="Pitluck S."/>
            <person name="Ivanova N."/>
            <person name="Ovchinikova G."/>
            <person name="Pati A."/>
            <person name="Chen A."/>
            <person name="Palaniappan K."/>
            <person name="Mavromatis K."/>
            <person name="Liolios K."/>
            <person name="Brettin T."/>
            <person name="Fiebig A."/>
            <person name="Rohde M."/>
            <person name="Abt B."/>
            <person name="Goker M."/>
            <person name="Detter J.C."/>
            <person name="Woyke T."/>
            <person name="Bristow J."/>
            <person name="Eisen J.A."/>
            <person name="Markowitz V."/>
            <person name="Hugenholtz P."/>
            <person name="Kyrpides N.C."/>
            <person name="Klenk H.P."/>
            <person name="Lapidus A."/>
        </authorList>
    </citation>
    <scope>NUCLEOTIDE SEQUENCE [LARGE SCALE GENOMIC DNA]</scope>
    <source>
        <strain evidence="4">DSM 44963</strain>
    </source>
</reference>
<sequence>MLPDRGQNLSTTSVQRLPQPMGYQRRERKKERERMQMWNSLFGDVHLYESIGQTQSDQGVTITVTKVYADQGRTVIAYDIASAQANRSFLLGSYDVKSPTAQKQEVLTATHCDAPQNGVAHCYMLQPAFLVPAGATTLALTLDVHQLVETGKANTALAGHWHFSFTVPFHHENRRDIPDPIHGESL</sequence>
<dbReference type="Gene3D" id="2.60.40.1630">
    <property type="entry name" value="bacillus anthracis domain"/>
    <property type="match status" value="1"/>
</dbReference>
<feature type="domain" description="DUF4179" evidence="2">
    <location>
        <begin position="47"/>
        <end position="81"/>
    </location>
</feature>
<protein>
    <recommendedName>
        <fullName evidence="2">DUF4179 domain-containing protein</fullName>
    </recommendedName>
</protein>
<keyword evidence="4" id="KW-1185">Reference proteome</keyword>
<dbReference type="AlphaFoldDB" id="D6U728"/>
<evidence type="ECO:0000259" key="2">
    <source>
        <dbReference type="Pfam" id="PF13786"/>
    </source>
</evidence>
<evidence type="ECO:0000313" key="4">
    <source>
        <dbReference type="Proteomes" id="UP000004508"/>
    </source>
</evidence>
<evidence type="ECO:0000256" key="1">
    <source>
        <dbReference type="SAM" id="MobiDB-lite"/>
    </source>
</evidence>
<dbReference type="EMBL" id="ADVG01000005">
    <property type="protein sequence ID" value="EFH79689.1"/>
    <property type="molecule type" value="Genomic_DNA"/>
</dbReference>
<feature type="region of interest" description="Disordered" evidence="1">
    <location>
        <begin position="1"/>
        <end position="31"/>
    </location>
</feature>
<organism evidence="3 4">
    <name type="scientific">Ktedonobacter racemifer DSM 44963</name>
    <dbReference type="NCBI Taxonomy" id="485913"/>
    <lineage>
        <taxon>Bacteria</taxon>
        <taxon>Bacillati</taxon>
        <taxon>Chloroflexota</taxon>
        <taxon>Ktedonobacteria</taxon>
        <taxon>Ktedonobacterales</taxon>
        <taxon>Ktedonobacteraceae</taxon>
        <taxon>Ktedonobacter</taxon>
    </lineage>
</organism>
<evidence type="ECO:0000313" key="3">
    <source>
        <dbReference type="EMBL" id="EFH79689.1"/>
    </source>
</evidence>
<dbReference type="InterPro" id="IPR025436">
    <property type="entry name" value="DUF4179"/>
</dbReference>
<gene>
    <name evidence="3" type="ORF">Krac_0176</name>
</gene>
<feature type="compositionally biased region" description="Polar residues" evidence="1">
    <location>
        <begin position="7"/>
        <end position="16"/>
    </location>
</feature>
<comment type="caution">
    <text evidence="3">The sequence shown here is derived from an EMBL/GenBank/DDBJ whole genome shotgun (WGS) entry which is preliminary data.</text>
</comment>
<dbReference type="InParanoid" id="D6U728"/>
<dbReference type="Pfam" id="PF13786">
    <property type="entry name" value="DUF4179"/>
    <property type="match status" value="1"/>
</dbReference>
<name>D6U728_KTERA</name>
<dbReference type="Proteomes" id="UP000004508">
    <property type="component" value="Unassembled WGS sequence"/>
</dbReference>
<accession>D6U728</accession>
<proteinExistence type="predicted"/>